<comment type="caution">
    <text evidence="1">The sequence shown here is derived from an EMBL/GenBank/DDBJ whole genome shotgun (WGS) entry which is preliminary data.</text>
</comment>
<accession>A0A9J5XI19</accession>
<organism evidence="1 2">
    <name type="scientific">Solanum commersonii</name>
    <name type="common">Commerson's wild potato</name>
    <name type="synonym">Commerson's nightshade</name>
    <dbReference type="NCBI Taxonomy" id="4109"/>
    <lineage>
        <taxon>Eukaryota</taxon>
        <taxon>Viridiplantae</taxon>
        <taxon>Streptophyta</taxon>
        <taxon>Embryophyta</taxon>
        <taxon>Tracheophyta</taxon>
        <taxon>Spermatophyta</taxon>
        <taxon>Magnoliopsida</taxon>
        <taxon>eudicotyledons</taxon>
        <taxon>Gunneridae</taxon>
        <taxon>Pentapetalae</taxon>
        <taxon>asterids</taxon>
        <taxon>lamiids</taxon>
        <taxon>Solanales</taxon>
        <taxon>Solanaceae</taxon>
        <taxon>Solanoideae</taxon>
        <taxon>Solaneae</taxon>
        <taxon>Solanum</taxon>
    </lineage>
</organism>
<reference evidence="1 2" key="1">
    <citation type="submission" date="2020-09" db="EMBL/GenBank/DDBJ databases">
        <title>De no assembly of potato wild relative species, Solanum commersonii.</title>
        <authorList>
            <person name="Cho K."/>
        </authorList>
    </citation>
    <scope>NUCLEOTIDE SEQUENCE [LARGE SCALE GENOMIC DNA]</scope>
    <source>
        <strain evidence="1">LZ3.2</strain>
        <tissue evidence="1">Leaf</tissue>
    </source>
</reference>
<protein>
    <submittedName>
        <fullName evidence="1">Uncharacterized protein</fullName>
    </submittedName>
</protein>
<keyword evidence="2" id="KW-1185">Reference proteome</keyword>
<dbReference type="EMBL" id="JACXVP010000009">
    <property type="protein sequence ID" value="KAG5587963.1"/>
    <property type="molecule type" value="Genomic_DNA"/>
</dbReference>
<gene>
    <name evidence="1" type="ORF">H5410_048397</name>
</gene>
<proteinExistence type="predicted"/>
<evidence type="ECO:0000313" key="1">
    <source>
        <dbReference type="EMBL" id="KAG5587963.1"/>
    </source>
</evidence>
<dbReference type="AlphaFoldDB" id="A0A9J5XI19"/>
<name>A0A9J5XI19_SOLCO</name>
<sequence length="96" mass="10379">MSKKTVVTPQKSPLLVEGTYTDEVHAPSFNILIQTPSPNICDCLLTVYTKSEDGAISKSEVTGTVASKFGGPLIAKEHVSNTINYSTPRTHTRNSK</sequence>
<evidence type="ECO:0000313" key="2">
    <source>
        <dbReference type="Proteomes" id="UP000824120"/>
    </source>
</evidence>
<dbReference type="Proteomes" id="UP000824120">
    <property type="component" value="Chromosome 9"/>
</dbReference>